<dbReference type="PROSITE" id="PS50234">
    <property type="entry name" value="VWFA"/>
    <property type="match status" value="1"/>
</dbReference>
<organism evidence="2 3">
    <name type="scientific">Frankia nepalensis</name>
    <dbReference type="NCBI Taxonomy" id="1836974"/>
    <lineage>
        <taxon>Bacteria</taxon>
        <taxon>Bacillati</taxon>
        <taxon>Actinomycetota</taxon>
        <taxon>Actinomycetes</taxon>
        <taxon>Frankiales</taxon>
        <taxon>Frankiaceae</taxon>
        <taxon>Frankia</taxon>
    </lineage>
</organism>
<dbReference type="EMBL" id="JAEACQ010000367">
    <property type="protein sequence ID" value="MBL7633057.1"/>
    <property type="molecule type" value="Genomic_DNA"/>
</dbReference>
<dbReference type="SUPFAM" id="SSF53850">
    <property type="entry name" value="Periplasmic binding protein-like II"/>
    <property type="match status" value="1"/>
</dbReference>
<feature type="domain" description="VWFA" evidence="1">
    <location>
        <begin position="419"/>
        <end position="617"/>
    </location>
</feature>
<dbReference type="Pfam" id="PF13531">
    <property type="entry name" value="SBP_bac_11"/>
    <property type="match status" value="1"/>
</dbReference>
<keyword evidence="3" id="KW-1185">Reference proteome</keyword>
<accession>A0A937RMB9</accession>
<dbReference type="InterPro" id="IPR002035">
    <property type="entry name" value="VWF_A"/>
</dbReference>
<dbReference type="Pfam" id="PF00092">
    <property type="entry name" value="VWA"/>
    <property type="match status" value="1"/>
</dbReference>
<dbReference type="AlphaFoldDB" id="A0A937RMB9"/>
<evidence type="ECO:0000313" key="3">
    <source>
        <dbReference type="Proteomes" id="UP000604475"/>
    </source>
</evidence>
<dbReference type="InterPro" id="IPR036465">
    <property type="entry name" value="vWFA_dom_sf"/>
</dbReference>
<evidence type="ECO:0000313" key="2">
    <source>
        <dbReference type="EMBL" id="MBL7633057.1"/>
    </source>
</evidence>
<reference evidence="2" key="1">
    <citation type="submission" date="2020-12" db="EMBL/GenBank/DDBJ databases">
        <title>Genomic characterization of non-nitrogen-fixing Frankia strains.</title>
        <authorList>
            <person name="Carlos-Shanley C."/>
            <person name="Guerra T."/>
            <person name="Hahn D."/>
        </authorList>
    </citation>
    <scope>NUCLEOTIDE SEQUENCE</scope>
    <source>
        <strain evidence="2">CN6</strain>
    </source>
</reference>
<gene>
    <name evidence="2" type="ORF">I7412_39085</name>
</gene>
<dbReference type="SMART" id="SM00327">
    <property type="entry name" value="VWA"/>
    <property type="match status" value="1"/>
</dbReference>
<proteinExistence type="predicted"/>
<protein>
    <submittedName>
        <fullName evidence="2">VWA domain-containing protein</fullName>
    </submittedName>
</protein>
<dbReference type="SUPFAM" id="SSF53300">
    <property type="entry name" value="vWA-like"/>
    <property type="match status" value="1"/>
</dbReference>
<dbReference type="Proteomes" id="UP000604475">
    <property type="component" value="Unassembled WGS sequence"/>
</dbReference>
<evidence type="ECO:0000259" key="1">
    <source>
        <dbReference type="PROSITE" id="PS50234"/>
    </source>
</evidence>
<name>A0A937RMB9_9ACTN</name>
<comment type="caution">
    <text evidence="2">The sequence shown here is derived from an EMBL/GenBank/DDBJ whole genome shotgun (WGS) entry which is preliminary data.</text>
</comment>
<dbReference type="Gene3D" id="3.40.50.410">
    <property type="entry name" value="von Willebrand factor, type A domain"/>
    <property type="match status" value="1"/>
</dbReference>
<sequence length="620" mass="65109">MAANRHRSRHRPAPARSVVPAKILISALVVALLAGGGYVASTRLLNADGASSDCPDTVTLTVRTGPAVSGPLTQAATGYNEARHQVLGKCVRVKIETVDSGQTALALASGWTEEKYGVAPDVWLPESMSWVAMARMTEAGARNVGTDGTIVASSPVVLAMPRPMAEALGWPDRQLSWADVRANENAADFWSGRGHPEWGGFKVGFANPETSSAGLAAVLNVVASTVGQPSSSLTQAQFSDDLATKGAILSFERGAELVAETDPDLVSAYAGWGKDAPTHMSALVLPESLVYQANVGTLAPAAGGDDDETTGLPPAAVPLVAAYPTDGLVVDEAPYQPLALPVGSERAAAAADFLTALTGPEGQAALNAGGLRSPDRTNAKLTQELGLVPALRTEPRSVLDGKTIDQARRTFLGIHQRGNTLAVFDTSGSMSLLVPTDSQHRTRLRIAADAAEAAIPLFAKDSQLGLWQFSTNLNGTKPYRELVPIGPLNEPVNGVPRDQALITAVNAMKAKGDTGLYATALAAYQELTAHYQPDRPNQVVLLTDGRNDDPTSALTLPQLIQKLKALYDPKKPVEIITIGYGADADQDALRQIAEATGSRSYPAQDPSNIFQVMVSALTDR</sequence>